<evidence type="ECO:0000313" key="3">
    <source>
        <dbReference type="Proteomes" id="UP000004067"/>
    </source>
</evidence>
<evidence type="ECO:0000256" key="1">
    <source>
        <dbReference type="SAM" id="Coils"/>
    </source>
</evidence>
<dbReference type="Pfam" id="PF18982">
    <property type="entry name" value="JetA"/>
    <property type="match status" value="1"/>
</dbReference>
<organism evidence="2 3">
    <name type="scientific">Centipeda periodontii DSM 2778</name>
    <dbReference type="NCBI Taxonomy" id="888060"/>
    <lineage>
        <taxon>Bacteria</taxon>
        <taxon>Bacillati</taxon>
        <taxon>Bacillota</taxon>
        <taxon>Negativicutes</taxon>
        <taxon>Selenomonadales</taxon>
        <taxon>Selenomonadaceae</taxon>
        <taxon>Centipeda</taxon>
    </lineage>
</organism>
<protein>
    <submittedName>
        <fullName evidence="2">Uncharacterized protein</fullName>
    </submittedName>
</protein>
<accession>F5RMX5</accession>
<dbReference type="Proteomes" id="UP000004067">
    <property type="component" value="Unassembled WGS sequence"/>
</dbReference>
<dbReference type="eggNOG" id="ENOG502Z9CE">
    <property type="taxonomic scope" value="Bacteria"/>
</dbReference>
<dbReference type="STRING" id="888060.HMPREF9081_1611"/>
<comment type="caution">
    <text evidence="2">The sequence shown here is derived from an EMBL/GenBank/DDBJ whole genome shotgun (WGS) entry which is preliminary data.</text>
</comment>
<proteinExistence type="predicted"/>
<gene>
    <name evidence="2" type="ORF">HMPREF9081_1611</name>
</gene>
<keyword evidence="1" id="KW-0175">Coiled coil</keyword>
<evidence type="ECO:0000313" key="2">
    <source>
        <dbReference type="EMBL" id="EGK59430.1"/>
    </source>
</evidence>
<dbReference type="HOGENOM" id="CLU_045653_1_0_9"/>
<name>F5RMX5_9FIRM</name>
<dbReference type="AlphaFoldDB" id="F5RMX5"/>
<dbReference type="EMBL" id="AFHQ01000036">
    <property type="protein sequence ID" value="EGK59430.1"/>
    <property type="molecule type" value="Genomic_DNA"/>
</dbReference>
<dbReference type="RefSeq" id="WP_006306599.1">
    <property type="nucleotide sequence ID" value="NZ_GL892076.1"/>
</dbReference>
<feature type="coiled-coil region" evidence="1">
    <location>
        <begin position="156"/>
        <end position="187"/>
    </location>
</feature>
<reference evidence="2 3" key="1">
    <citation type="submission" date="2011-04" db="EMBL/GenBank/DDBJ databases">
        <authorList>
            <person name="Muzny D."/>
            <person name="Qin X."/>
            <person name="Deng J."/>
            <person name="Jiang H."/>
            <person name="Liu Y."/>
            <person name="Qu J."/>
            <person name="Song X.-Z."/>
            <person name="Zhang L."/>
            <person name="Thornton R."/>
            <person name="Coyle M."/>
            <person name="Francisco L."/>
            <person name="Jackson L."/>
            <person name="Javaid M."/>
            <person name="Korchina V."/>
            <person name="Kovar C."/>
            <person name="Mata R."/>
            <person name="Mathew T."/>
            <person name="Ngo R."/>
            <person name="Nguyen L."/>
            <person name="Nguyen N."/>
            <person name="Okwuonu G."/>
            <person name="Ongeri F."/>
            <person name="Pham C."/>
            <person name="Simmons D."/>
            <person name="Wilczek-Boney K."/>
            <person name="Hale W."/>
            <person name="Jakkamsetti A."/>
            <person name="Pham P."/>
            <person name="Ruth R."/>
            <person name="San Lucas F."/>
            <person name="Warren J."/>
            <person name="Zhang J."/>
            <person name="Zhao Z."/>
            <person name="Zhou C."/>
            <person name="Zhu D."/>
            <person name="Lee S."/>
            <person name="Bess C."/>
            <person name="Blankenburg K."/>
            <person name="Forbes L."/>
            <person name="Fu Q."/>
            <person name="Gubbala S."/>
            <person name="Hirani K."/>
            <person name="Jayaseelan J.C."/>
            <person name="Lara F."/>
            <person name="Munidasa M."/>
            <person name="Palculict T."/>
            <person name="Patil S."/>
            <person name="Pu L.-L."/>
            <person name="Saada N."/>
            <person name="Tang L."/>
            <person name="Weissenberger G."/>
            <person name="Zhu Y."/>
            <person name="Hemphill L."/>
            <person name="Shang Y."/>
            <person name="Youmans B."/>
            <person name="Ayvaz T."/>
            <person name="Ross M."/>
            <person name="Santibanez J."/>
            <person name="Aqrawi P."/>
            <person name="Gross S."/>
            <person name="Joshi V."/>
            <person name="Fowler G."/>
            <person name="Nazareth L."/>
            <person name="Reid J."/>
            <person name="Worley K."/>
            <person name="Petrosino J."/>
            <person name="Highlander S."/>
            <person name="Gibbs R."/>
        </authorList>
    </citation>
    <scope>NUCLEOTIDE SEQUENCE [LARGE SCALE GENOMIC DNA]</scope>
    <source>
        <strain evidence="2 3">DSM 2778</strain>
    </source>
</reference>
<feature type="coiled-coil region" evidence="1">
    <location>
        <begin position="223"/>
        <end position="250"/>
    </location>
</feature>
<dbReference type="InterPro" id="IPR043773">
    <property type="entry name" value="JetA"/>
</dbReference>
<sequence>MELFDVLPERFFGLLAGKCRRIYAEAGLCLYEQYRLAQFGIEQEILRDKFQELIESWADAGVAYEDEDFSGQDAAVEESRAKANHMIRRMKEFGWLDYEQRENFKIFILLPHYSSRLWGLFANLCEGRAVEYQRFAFTTYQVLSGEAAKVQPSMAVLEAERLAEEFVEELRILLNNIKNKMEQVSAQTSLQEVLSHHFVEYRADIVDRSYHRLKTSDHVSRYRIRILQEVQEIRQNKERLRALCEDAVRRQLADSMEAAEYRMNASLHAIEEIYRGLDDMFAQIDRRHNQYVRASYERALYLQQAGSARTESMIAGTLLAISEAREQGQEIEGLPRLFHLQTMNMLLPSSRYVPRKKRVLEPSAGTPVREVDEMMRERVRRESAERVARGISRQKIEAWILDVLGQRSSMEIRELLSRLREEENPDLLQLLYVYLYGHDDLAKYRLGKDKDIEEMDTLRYSNRVVRRREKRK</sequence>
<keyword evidence="3" id="KW-1185">Reference proteome</keyword>